<accession>A0A9P2XJY6</accession>
<proteinExistence type="predicted"/>
<dbReference type="EMBL" id="JEWR01000014">
    <property type="protein sequence ID" value="EXB63755.1"/>
    <property type="molecule type" value="Genomic_DNA"/>
</dbReference>
<evidence type="ECO:0000313" key="1">
    <source>
        <dbReference type="EMBL" id="EXB63755.1"/>
    </source>
</evidence>
<sequence length="30" mass="3560">MTSHQYLLVILFLVYNPHLTITHPLFSLTF</sequence>
<evidence type="ECO:0000313" key="2">
    <source>
        <dbReference type="Proteomes" id="UP000020865"/>
    </source>
</evidence>
<dbReference type="Proteomes" id="UP000020865">
    <property type="component" value="Unassembled WGS sequence"/>
</dbReference>
<reference evidence="1 2" key="1">
    <citation type="submission" date="2014-02" db="EMBL/GenBank/DDBJ databases">
        <title>Comparative genomics and transcriptomics to identify genetic mechanisms underlying the emergence of carbapenem resistant Acinetobacter baumannii (CRAb).</title>
        <authorList>
            <person name="Harris A.D."/>
            <person name="Johnson K.J."/>
            <person name="George J."/>
            <person name="Shefchek K."/>
            <person name="Daugherty S.C."/>
            <person name="Parankush S."/>
            <person name="Sadzewicz L."/>
            <person name="Tallon L."/>
            <person name="Sengamalay N."/>
            <person name="Hazen T.H."/>
            <person name="Rasko D.A."/>
        </authorList>
    </citation>
    <scope>NUCLEOTIDE SEQUENCE [LARGE SCALE GENOMIC DNA]</scope>
    <source>
        <strain evidence="1 2">1462234</strain>
    </source>
</reference>
<feature type="non-terminal residue" evidence="1">
    <location>
        <position position="30"/>
    </location>
</feature>
<gene>
    <name evidence="1" type="ORF">J545_1650</name>
</gene>
<name>A0A9P2XJY6_ACIBA</name>
<protein>
    <submittedName>
        <fullName evidence="1">Membrane protein</fullName>
    </submittedName>
</protein>
<comment type="caution">
    <text evidence="1">The sequence shown here is derived from an EMBL/GenBank/DDBJ whole genome shotgun (WGS) entry which is preliminary data.</text>
</comment>
<dbReference type="AlphaFoldDB" id="A0A9P2XJY6"/>
<organism evidence="1 2">
    <name type="scientific">Acinetobacter baumannii 1462234</name>
    <dbReference type="NCBI Taxonomy" id="1310646"/>
    <lineage>
        <taxon>Bacteria</taxon>
        <taxon>Pseudomonadati</taxon>
        <taxon>Pseudomonadota</taxon>
        <taxon>Gammaproteobacteria</taxon>
        <taxon>Moraxellales</taxon>
        <taxon>Moraxellaceae</taxon>
        <taxon>Acinetobacter</taxon>
        <taxon>Acinetobacter calcoaceticus/baumannii complex</taxon>
    </lineage>
</organism>